<evidence type="ECO:0000256" key="2">
    <source>
        <dbReference type="ARBA" id="ARBA00022478"/>
    </source>
</evidence>
<evidence type="ECO:0000256" key="1">
    <source>
        <dbReference type="ARBA" id="ARBA00004123"/>
    </source>
</evidence>
<feature type="compositionally biased region" description="Basic and acidic residues" evidence="5">
    <location>
        <begin position="1"/>
        <end position="11"/>
    </location>
</feature>
<dbReference type="GO" id="GO:0003677">
    <property type="term" value="F:DNA binding"/>
    <property type="evidence" value="ECO:0007669"/>
    <property type="project" value="InterPro"/>
</dbReference>
<dbReference type="AlphaFoldDB" id="A0A8X6HJX4"/>
<feature type="compositionally biased region" description="Basic and acidic residues" evidence="5">
    <location>
        <begin position="83"/>
        <end position="95"/>
    </location>
</feature>
<organism evidence="6 7">
    <name type="scientific">Trichonephila clavata</name>
    <name type="common">Joro spider</name>
    <name type="synonym">Nephila clavata</name>
    <dbReference type="NCBI Taxonomy" id="2740835"/>
    <lineage>
        <taxon>Eukaryota</taxon>
        <taxon>Metazoa</taxon>
        <taxon>Ecdysozoa</taxon>
        <taxon>Arthropoda</taxon>
        <taxon>Chelicerata</taxon>
        <taxon>Arachnida</taxon>
        <taxon>Araneae</taxon>
        <taxon>Araneomorphae</taxon>
        <taxon>Entelegynae</taxon>
        <taxon>Araneoidea</taxon>
        <taxon>Nephilidae</taxon>
        <taxon>Trichonephila</taxon>
    </lineage>
</organism>
<evidence type="ECO:0000256" key="5">
    <source>
        <dbReference type="SAM" id="MobiDB-lite"/>
    </source>
</evidence>
<evidence type="ECO:0000256" key="3">
    <source>
        <dbReference type="ARBA" id="ARBA00023163"/>
    </source>
</evidence>
<dbReference type="Pfam" id="PF05132">
    <property type="entry name" value="RNA_pol_Rpc4"/>
    <property type="match status" value="1"/>
</dbReference>
<dbReference type="PANTHER" id="PTHR13408:SF0">
    <property type="entry name" value="DNA-DIRECTED RNA POLYMERASE III SUBUNIT RPC4"/>
    <property type="match status" value="1"/>
</dbReference>
<dbReference type="Proteomes" id="UP000887116">
    <property type="component" value="Unassembled WGS sequence"/>
</dbReference>
<evidence type="ECO:0000313" key="7">
    <source>
        <dbReference type="Proteomes" id="UP000887116"/>
    </source>
</evidence>
<sequence>MSHPPEDKKPDLSSFPRGAIGLKGLPIGRNARLPSIRTPRDLTLGAQPKRTFMPNIPARREKKVLDPAKSSEPSSSENSPKLNRKDVIPKVERGRGRGKPKPQIIQLEGSVFGEGIAASTHKVGRQREYASRSEFSSGRVPYVKKEKPDFEIKDMEEEMKNLLRDDFIDDGDDSNSSEELVKPIIFPIKESKVKKEKVENGESFQNQDFAKEMGFDIHKIAKFIKKEKTEEERIPVVKPDLSKVPKNEVTDLITSKDSPFFLLELPECITAEATDYQPHEQSAPETSKEIKKNTTNLSSMPDGSIGKLQILKSGRARLKFGSLYYYLDVKCSLKTKHEIVSIKTDTNPGEIITLGNCESKLSVLPDINSLMPCL</sequence>
<evidence type="ECO:0000313" key="6">
    <source>
        <dbReference type="EMBL" id="GFQ88014.1"/>
    </source>
</evidence>
<proteinExistence type="predicted"/>
<evidence type="ECO:0000256" key="4">
    <source>
        <dbReference type="ARBA" id="ARBA00023242"/>
    </source>
</evidence>
<keyword evidence="4" id="KW-0539">Nucleus</keyword>
<keyword evidence="3" id="KW-0804">Transcription</keyword>
<dbReference type="InterPro" id="IPR007811">
    <property type="entry name" value="RPC4"/>
</dbReference>
<keyword evidence="2" id="KW-0240">DNA-directed RNA polymerase</keyword>
<feature type="region of interest" description="Disordered" evidence="5">
    <location>
        <begin position="1"/>
        <end position="106"/>
    </location>
</feature>
<dbReference type="GO" id="GO:0005666">
    <property type="term" value="C:RNA polymerase III complex"/>
    <property type="evidence" value="ECO:0007669"/>
    <property type="project" value="InterPro"/>
</dbReference>
<comment type="subcellular location">
    <subcellularLocation>
        <location evidence="1">Nucleus</location>
    </subcellularLocation>
</comment>
<protein>
    <recommendedName>
        <fullName evidence="8">DNA-directed RNA polymerase III subunit RPC4</fullName>
    </recommendedName>
</protein>
<dbReference type="EMBL" id="BMAO01023323">
    <property type="protein sequence ID" value="GFQ88014.1"/>
    <property type="molecule type" value="Genomic_DNA"/>
</dbReference>
<keyword evidence="7" id="KW-1185">Reference proteome</keyword>
<dbReference type="OrthoDB" id="5836119at2759"/>
<reference evidence="6" key="1">
    <citation type="submission" date="2020-07" db="EMBL/GenBank/DDBJ databases">
        <title>Multicomponent nature underlies the extraordinary mechanical properties of spider dragline silk.</title>
        <authorList>
            <person name="Kono N."/>
            <person name="Nakamura H."/>
            <person name="Mori M."/>
            <person name="Yoshida Y."/>
            <person name="Ohtoshi R."/>
            <person name="Malay A.D."/>
            <person name="Moran D.A.P."/>
            <person name="Tomita M."/>
            <person name="Numata K."/>
            <person name="Arakawa K."/>
        </authorList>
    </citation>
    <scope>NUCLEOTIDE SEQUENCE</scope>
</reference>
<dbReference type="PANTHER" id="PTHR13408">
    <property type="entry name" value="DNA-DIRECTED RNA POLYMERASE III"/>
    <property type="match status" value="1"/>
</dbReference>
<comment type="caution">
    <text evidence="6">The sequence shown here is derived from an EMBL/GenBank/DDBJ whole genome shotgun (WGS) entry which is preliminary data.</text>
</comment>
<accession>A0A8X6HJX4</accession>
<evidence type="ECO:0008006" key="8">
    <source>
        <dbReference type="Google" id="ProtNLM"/>
    </source>
</evidence>
<feature type="compositionally biased region" description="Low complexity" evidence="5">
    <location>
        <begin position="70"/>
        <end position="80"/>
    </location>
</feature>
<gene>
    <name evidence="6" type="primary">AVEN_161250_1</name>
    <name evidence="6" type="ORF">TNCT_96631</name>
</gene>
<dbReference type="GO" id="GO:0042797">
    <property type="term" value="P:tRNA transcription by RNA polymerase III"/>
    <property type="evidence" value="ECO:0007669"/>
    <property type="project" value="TreeGrafter"/>
</dbReference>
<name>A0A8X6HJX4_TRICU</name>